<dbReference type="EMBL" id="WERX01000041">
    <property type="protein sequence ID" value="MDV7695126.1"/>
    <property type="molecule type" value="Genomic_DNA"/>
</dbReference>
<protein>
    <submittedName>
        <fullName evidence="3">DUF4430 domain-containing protein</fullName>
    </submittedName>
</protein>
<feature type="compositionally biased region" description="Polar residues" evidence="1">
    <location>
        <begin position="90"/>
        <end position="99"/>
    </location>
</feature>
<feature type="compositionally biased region" description="Low complexity" evidence="1">
    <location>
        <begin position="78"/>
        <end position="89"/>
    </location>
</feature>
<dbReference type="RefSeq" id="WP_317763360.1">
    <property type="nucleotide sequence ID" value="NZ_WERX01000041.1"/>
</dbReference>
<dbReference type="Gene3D" id="2.170.130.30">
    <property type="match status" value="1"/>
</dbReference>
<organism evidence="3 4">
    <name type="scientific">Pediococcus parvulus</name>
    <dbReference type="NCBI Taxonomy" id="54062"/>
    <lineage>
        <taxon>Bacteria</taxon>
        <taxon>Bacillati</taxon>
        <taxon>Bacillota</taxon>
        <taxon>Bacilli</taxon>
        <taxon>Lactobacillales</taxon>
        <taxon>Lactobacillaceae</taxon>
        <taxon>Pediococcus</taxon>
    </lineage>
</organism>
<name>A0AAP5TEM1_9LACO</name>
<dbReference type="AlphaFoldDB" id="A0AAP5TEM1"/>
<evidence type="ECO:0000259" key="2">
    <source>
        <dbReference type="Pfam" id="PF14478"/>
    </source>
</evidence>
<feature type="compositionally biased region" description="Polar residues" evidence="1">
    <location>
        <begin position="34"/>
        <end position="54"/>
    </location>
</feature>
<evidence type="ECO:0000313" key="3">
    <source>
        <dbReference type="EMBL" id="MDV7695126.1"/>
    </source>
</evidence>
<evidence type="ECO:0000313" key="4">
    <source>
        <dbReference type="Proteomes" id="UP001275867"/>
    </source>
</evidence>
<comment type="caution">
    <text evidence="3">The sequence shown here is derived from an EMBL/GenBank/DDBJ whole genome shotgun (WGS) entry which is preliminary data.</text>
</comment>
<feature type="compositionally biased region" description="Basic residues" evidence="1">
    <location>
        <begin position="55"/>
        <end position="64"/>
    </location>
</feature>
<dbReference type="Pfam" id="PF14478">
    <property type="entry name" value="DUF4430"/>
    <property type="match status" value="1"/>
</dbReference>
<dbReference type="InterPro" id="IPR027954">
    <property type="entry name" value="Transcobalamin-like_C"/>
</dbReference>
<reference evidence="3" key="1">
    <citation type="submission" date="2019-10" db="EMBL/GenBank/DDBJ databases">
        <title>Malate fermentation in French cider.</title>
        <authorList>
            <person name="Cousin F.J."/>
            <person name="Medina Fernandez S."/>
            <person name="Misery B."/>
            <person name="Laplace J.-M."/>
            <person name="Cretenet M."/>
        </authorList>
    </citation>
    <scope>NUCLEOTIDE SEQUENCE</scope>
    <source>
        <strain evidence="3">UCMA15901</strain>
    </source>
</reference>
<sequence>MKKAIGFILAFILTIGIAFGAQQVISSRDAAPKPTTSKQVTSSSSSHLKQPSHQQKAKGASKAKPKADRRAQKTANKPQTASSQSSTSPNRTTGSSAKASPNKVAKTKRSKASPNKVAKTKRSKASPNKVAKTKRSKASPNKVAKTKRSNAPKSDKLGKINHKAETKVVQDTHHAAKKSSNAKNTIQIHLTVDGYKKVFYSKRMRVKKGANAFSILKQTNLKISYIPGPSVYVNGINGLKENDVKAGSGWMFSVNKKFIDHAANLTKLKSGDNVRWYFTTEGY</sequence>
<accession>A0AAP5TEM1</accession>
<dbReference type="Proteomes" id="UP001275867">
    <property type="component" value="Unassembled WGS sequence"/>
</dbReference>
<feature type="domain" description="Transcobalamin-like C-terminal" evidence="2">
    <location>
        <begin position="209"/>
        <end position="279"/>
    </location>
</feature>
<feature type="region of interest" description="Disordered" evidence="1">
    <location>
        <begin position="28"/>
        <end position="160"/>
    </location>
</feature>
<evidence type="ECO:0000256" key="1">
    <source>
        <dbReference type="SAM" id="MobiDB-lite"/>
    </source>
</evidence>
<proteinExistence type="predicted"/>
<gene>
    <name evidence="3" type="ORF">GA842_09750</name>
</gene>